<evidence type="ECO:0000313" key="7">
    <source>
        <dbReference type="Proteomes" id="UP000245252"/>
    </source>
</evidence>
<dbReference type="SUPFAM" id="SSF51621">
    <property type="entry name" value="Phosphoenolpyruvate/pyruvate domain"/>
    <property type="match status" value="1"/>
</dbReference>
<dbReference type="PANTHER" id="PTHR32308:SF0">
    <property type="entry name" value="HPCH_HPAI ALDOLASE_CITRATE LYASE DOMAIN-CONTAINING PROTEIN"/>
    <property type="match status" value="1"/>
</dbReference>
<keyword evidence="3" id="KW-0479">Metal-binding</keyword>
<dbReference type="InterPro" id="IPR005000">
    <property type="entry name" value="Aldolase/citrate-lyase_domain"/>
</dbReference>
<name>A0A2U2DT25_9HYPH</name>
<evidence type="ECO:0000259" key="5">
    <source>
        <dbReference type="Pfam" id="PF03328"/>
    </source>
</evidence>
<dbReference type="InterPro" id="IPR015813">
    <property type="entry name" value="Pyrv/PenolPyrv_kinase-like_dom"/>
</dbReference>
<evidence type="ECO:0000256" key="1">
    <source>
        <dbReference type="ARBA" id="ARBA00001946"/>
    </source>
</evidence>
<evidence type="ECO:0000313" key="6">
    <source>
        <dbReference type="EMBL" id="PWE56470.1"/>
    </source>
</evidence>
<dbReference type="PANTHER" id="PTHR32308">
    <property type="entry name" value="LYASE BETA SUBUNIT, PUTATIVE (AFU_ORTHOLOGUE AFUA_4G13030)-RELATED"/>
    <property type="match status" value="1"/>
</dbReference>
<evidence type="ECO:0000256" key="4">
    <source>
        <dbReference type="ARBA" id="ARBA00022842"/>
    </source>
</evidence>
<comment type="caution">
    <text evidence="6">The sequence shown here is derived from an EMBL/GenBank/DDBJ whole genome shotgun (WGS) entry which is preliminary data.</text>
</comment>
<dbReference type="Proteomes" id="UP000245252">
    <property type="component" value="Unassembled WGS sequence"/>
</dbReference>
<keyword evidence="4" id="KW-0460">Magnesium</keyword>
<keyword evidence="7" id="KW-1185">Reference proteome</keyword>
<reference evidence="6 7" key="1">
    <citation type="submission" date="2018-05" db="EMBL/GenBank/DDBJ databases">
        <title>The draft genome of strain NS-104.</title>
        <authorList>
            <person name="Hang P."/>
            <person name="Jiang J."/>
        </authorList>
    </citation>
    <scope>NUCLEOTIDE SEQUENCE [LARGE SCALE GENOMIC DNA]</scope>
    <source>
        <strain evidence="6 7">NS-104</strain>
    </source>
</reference>
<sequence length="293" mass="31010">MRSWLLVPGLDSPTLTDSLRSGADAVVIDLPASLPERKDEARGITADFLKARKTRTSGQAACFVQIHGFSSNLAERDLDAVMAGAPDGIVLSATRSAADIQRLDVMISVREAMHGLPEGETGIVAMLGDTAEGIIAAASGRAFDSPRLLGLAWSMPGLAADLGAERLHDAEGRMTDALRFGRTAMHMAAAAAGIAAIDSPSGLLQPDRLQRDCREAKADGFEGKFALHPAQLPIINALFSPTMEEIDTARKIVGRFSAPPSGPLFAADGSVLAQKDLARARRFLQYAPGRNDR</sequence>
<dbReference type="AlphaFoldDB" id="A0A2U2DT25"/>
<dbReference type="InterPro" id="IPR011206">
    <property type="entry name" value="Citrate_lyase_beta/mcl1/mcl2"/>
</dbReference>
<protein>
    <submittedName>
        <fullName evidence="6">CoA ester lyase</fullName>
    </submittedName>
</protein>
<keyword evidence="6" id="KW-0456">Lyase</keyword>
<comment type="similarity">
    <text evidence="2">Belongs to the HpcH/HpaI aldolase family.</text>
</comment>
<dbReference type="InterPro" id="IPR040442">
    <property type="entry name" value="Pyrv_kinase-like_dom_sf"/>
</dbReference>
<dbReference type="EMBL" id="QFBC01000003">
    <property type="protein sequence ID" value="PWE56470.1"/>
    <property type="molecule type" value="Genomic_DNA"/>
</dbReference>
<dbReference type="PIRSF" id="PIRSF015582">
    <property type="entry name" value="Cit_lyase_B"/>
    <property type="match status" value="1"/>
</dbReference>
<dbReference type="RefSeq" id="WP_109457845.1">
    <property type="nucleotide sequence ID" value="NZ_QFBC01000003.1"/>
</dbReference>
<accession>A0A2U2DT25</accession>
<dbReference type="GO" id="GO:0006107">
    <property type="term" value="P:oxaloacetate metabolic process"/>
    <property type="evidence" value="ECO:0007669"/>
    <property type="project" value="TreeGrafter"/>
</dbReference>
<organism evidence="6 7">
    <name type="scientific">Metarhizobium album</name>
    <dbReference type="NCBI Taxonomy" id="2182425"/>
    <lineage>
        <taxon>Bacteria</taxon>
        <taxon>Pseudomonadati</taxon>
        <taxon>Pseudomonadota</taxon>
        <taxon>Alphaproteobacteria</taxon>
        <taxon>Hyphomicrobiales</taxon>
        <taxon>Rhizobiaceae</taxon>
        <taxon>Metarhizobium</taxon>
    </lineage>
</organism>
<feature type="domain" description="HpcH/HpaI aldolase/citrate lyase" evidence="5">
    <location>
        <begin position="2"/>
        <end position="229"/>
    </location>
</feature>
<dbReference type="Gene3D" id="3.20.20.60">
    <property type="entry name" value="Phosphoenolpyruvate-binding domains"/>
    <property type="match status" value="1"/>
</dbReference>
<proteinExistence type="inferred from homology"/>
<dbReference type="GO" id="GO:0016829">
    <property type="term" value="F:lyase activity"/>
    <property type="evidence" value="ECO:0007669"/>
    <property type="project" value="UniProtKB-KW"/>
</dbReference>
<gene>
    <name evidence="6" type="ORF">DEM27_08755</name>
</gene>
<dbReference type="GO" id="GO:0000287">
    <property type="term" value="F:magnesium ion binding"/>
    <property type="evidence" value="ECO:0007669"/>
    <property type="project" value="TreeGrafter"/>
</dbReference>
<comment type="cofactor">
    <cofactor evidence="1">
        <name>Mg(2+)</name>
        <dbReference type="ChEBI" id="CHEBI:18420"/>
    </cofactor>
</comment>
<dbReference type="Pfam" id="PF03328">
    <property type="entry name" value="HpcH_HpaI"/>
    <property type="match status" value="1"/>
</dbReference>
<evidence type="ECO:0000256" key="3">
    <source>
        <dbReference type="ARBA" id="ARBA00022723"/>
    </source>
</evidence>
<dbReference type="OrthoDB" id="9800547at2"/>
<evidence type="ECO:0000256" key="2">
    <source>
        <dbReference type="ARBA" id="ARBA00005568"/>
    </source>
</evidence>